<proteinExistence type="predicted"/>
<keyword evidence="1" id="KW-0732">Signal</keyword>
<feature type="chain" id="PRO_5015749959" description="CHRD domain-containing protein" evidence="1">
    <location>
        <begin position="23"/>
        <end position="199"/>
    </location>
</feature>
<evidence type="ECO:0000256" key="1">
    <source>
        <dbReference type="SAM" id="SignalP"/>
    </source>
</evidence>
<keyword evidence="3" id="KW-1185">Reference proteome</keyword>
<evidence type="ECO:0000313" key="2">
    <source>
        <dbReference type="EMBL" id="PTX46034.1"/>
    </source>
</evidence>
<protein>
    <recommendedName>
        <fullName evidence="4">CHRD domain-containing protein</fullName>
    </recommendedName>
</protein>
<sequence>MKINAIPRMAVLCLMAAAPAAAEMSRAVTEISPGHEVAAHWGSTVPGKGAAYILFDPEAGHIKELVLRIDGVPPDRLANAGPEGLFGPVHIHNYPQGGPDFFILQLPGEFTATETGFEFRLEDWSVEAPLGRKHDGIDATFVMSEIVAGNAYLGLHTDHALCPGNAAGADICAAPATALSGHLNLVPILRAEQLASYKQ</sequence>
<dbReference type="EMBL" id="QBKN01000018">
    <property type="protein sequence ID" value="PTX46034.1"/>
    <property type="molecule type" value="Genomic_DNA"/>
</dbReference>
<accession>A0A2T6AQD2</accession>
<reference evidence="2 3" key="1">
    <citation type="submission" date="2018-04" db="EMBL/GenBank/DDBJ databases">
        <title>Genomic Encyclopedia of Archaeal and Bacterial Type Strains, Phase II (KMG-II): from individual species to whole genera.</title>
        <authorList>
            <person name="Goeker M."/>
        </authorList>
    </citation>
    <scope>NUCLEOTIDE SEQUENCE [LARGE SCALE GENOMIC DNA]</scope>
    <source>
        <strain evidence="2 3">DSM 29329</strain>
    </source>
</reference>
<dbReference type="Proteomes" id="UP000244069">
    <property type="component" value="Unassembled WGS sequence"/>
</dbReference>
<evidence type="ECO:0000313" key="3">
    <source>
        <dbReference type="Proteomes" id="UP000244069"/>
    </source>
</evidence>
<dbReference type="AlphaFoldDB" id="A0A2T6AQD2"/>
<evidence type="ECO:0008006" key="4">
    <source>
        <dbReference type="Google" id="ProtNLM"/>
    </source>
</evidence>
<feature type="signal peptide" evidence="1">
    <location>
        <begin position="1"/>
        <end position="22"/>
    </location>
</feature>
<dbReference type="RefSeq" id="WP_107977424.1">
    <property type="nucleotide sequence ID" value="NZ_BMEZ01000019.1"/>
</dbReference>
<organism evidence="2 3">
    <name type="scientific">Allosediminivita pacifica</name>
    <dbReference type="NCBI Taxonomy" id="1267769"/>
    <lineage>
        <taxon>Bacteria</taxon>
        <taxon>Pseudomonadati</taxon>
        <taxon>Pseudomonadota</taxon>
        <taxon>Alphaproteobacteria</taxon>
        <taxon>Rhodobacterales</taxon>
        <taxon>Paracoccaceae</taxon>
        <taxon>Allosediminivita</taxon>
    </lineage>
</organism>
<comment type="caution">
    <text evidence="2">The sequence shown here is derived from an EMBL/GenBank/DDBJ whole genome shotgun (WGS) entry which is preliminary data.</text>
</comment>
<dbReference type="OrthoDB" id="7859516at2"/>
<gene>
    <name evidence="2" type="ORF">C8N44_1189</name>
</gene>
<name>A0A2T6AQD2_9RHOB</name>